<protein>
    <submittedName>
        <fullName evidence="2">Helix-turn-helix domain-containing protein</fullName>
    </submittedName>
</protein>
<organism evidence="2 3">
    <name type="scientific">Actinomadura fibrosa</name>
    <dbReference type="NCBI Taxonomy" id="111802"/>
    <lineage>
        <taxon>Bacteria</taxon>
        <taxon>Bacillati</taxon>
        <taxon>Actinomycetota</taxon>
        <taxon>Actinomycetes</taxon>
        <taxon>Streptosporangiales</taxon>
        <taxon>Thermomonosporaceae</taxon>
        <taxon>Actinomadura</taxon>
    </lineage>
</organism>
<dbReference type="Gene3D" id="1.10.260.40">
    <property type="entry name" value="lambda repressor-like DNA-binding domains"/>
    <property type="match status" value="1"/>
</dbReference>
<evidence type="ECO:0000259" key="1">
    <source>
        <dbReference type="Pfam" id="PF19054"/>
    </source>
</evidence>
<name>A0ABW2XSK7_9ACTN</name>
<dbReference type="EMBL" id="JBHTGP010000014">
    <property type="protein sequence ID" value="MFD0688498.1"/>
    <property type="molecule type" value="Genomic_DNA"/>
</dbReference>
<dbReference type="SUPFAM" id="SSF47413">
    <property type="entry name" value="lambda repressor-like DNA-binding domains"/>
    <property type="match status" value="1"/>
</dbReference>
<evidence type="ECO:0000313" key="2">
    <source>
        <dbReference type="EMBL" id="MFD0688498.1"/>
    </source>
</evidence>
<keyword evidence="3" id="KW-1185">Reference proteome</keyword>
<reference evidence="3" key="1">
    <citation type="journal article" date="2019" name="Int. J. Syst. Evol. Microbiol.">
        <title>The Global Catalogue of Microorganisms (GCM) 10K type strain sequencing project: providing services to taxonomists for standard genome sequencing and annotation.</title>
        <authorList>
            <consortium name="The Broad Institute Genomics Platform"/>
            <consortium name="The Broad Institute Genome Sequencing Center for Infectious Disease"/>
            <person name="Wu L."/>
            <person name="Ma J."/>
        </authorList>
    </citation>
    <scope>NUCLEOTIDE SEQUENCE [LARGE SCALE GENOMIC DNA]</scope>
    <source>
        <strain evidence="3">JCM 9371</strain>
    </source>
</reference>
<dbReference type="Pfam" id="PF13560">
    <property type="entry name" value="HTH_31"/>
    <property type="match status" value="1"/>
</dbReference>
<sequence length="283" mass="32570">MTNPASTVRLRKIGRVLHDLREESGLTLKAASRRLERSTTSLCLIEKGNQWLRFRDLEYILDRYKAPPDVRDALMTLARQHKQTGWWDAYKDVISHDARDFASVEWDSADIISTQTAVIPGFLQTADYARTVLRADPQAPQPDRAERLVEFRLARQQILLRDPPTSLHVIIDEAALRRMRGGRTVMRSQVRRLIQECDQEHVNLQVLPFAVDPGPAYTGQFQLLDIGRPPILSLVLIDEITSRLVREEPAEITRYRSVYNYAKEVALTKEDSRELMLEILSEL</sequence>
<dbReference type="RefSeq" id="WP_131757914.1">
    <property type="nucleotide sequence ID" value="NZ_CAACUY010000040.1"/>
</dbReference>
<dbReference type="Pfam" id="PF19054">
    <property type="entry name" value="DUF5753"/>
    <property type="match status" value="1"/>
</dbReference>
<dbReference type="InterPro" id="IPR043917">
    <property type="entry name" value="DUF5753"/>
</dbReference>
<feature type="domain" description="DUF5753" evidence="1">
    <location>
        <begin position="99"/>
        <end position="276"/>
    </location>
</feature>
<accession>A0ABW2XSK7</accession>
<gene>
    <name evidence="2" type="ORF">ACFQZM_28660</name>
</gene>
<proteinExistence type="predicted"/>
<dbReference type="Proteomes" id="UP001597063">
    <property type="component" value="Unassembled WGS sequence"/>
</dbReference>
<comment type="caution">
    <text evidence="2">The sequence shown here is derived from an EMBL/GenBank/DDBJ whole genome shotgun (WGS) entry which is preliminary data.</text>
</comment>
<dbReference type="InterPro" id="IPR001387">
    <property type="entry name" value="Cro/C1-type_HTH"/>
</dbReference>
<dbReference type="CDD" id="cd00093">
    <property type="entry name" value="HTH_XRE"/>
    <property type="match status" value="1"/>
</dbReference>
<dbReference type="InterPro" id="IPR010982">
    <property type="entry name" value="Lambda_DNA-bd_dom_sf"/>
</dbReference>
<evidence type="ECO:0000313" key="3">
    <source>
        <dbReference type="Proteomes" id="UP001597063"/>
    </source>
</evidence>